<feature type="region of interest" description="Disordered" evidence="1">
    <location>
        <begin position="1"/>
        <end position="20"/>
    </location>
</feature>
<dbReference type="RefSeq" id="WP_136692004.1">
    <property type="nucleotide sequence ID" value="NZ_SSHH01000001.1"/>
</dbReference>
<dbReference type="OrthoDB" id="9807744at2"/>
<feature type="transmembrane region" description="Helical" evidence="2">
    <location>
        <begin position="136"/>
        <end position="151"/>
    </location>
</feature>
<feature type="transmembrane region" description="Helical" evidence="2">
    <location>
        <begin position="349"/>
        <end position="369"/>
    </location>
</feature>
<evidence type="ECO:0000256" key="2">
    <source>
        <dbReference type="SAM" id="Phobius"/>
    </source>
</evidence>
<dbReference type="InterPro" id="IPR052529">
    <property type="entry name" value="Bact_Transport_Assoc"/>
</dbReference>
<feature type="domain" description="DUF418" evidence="3">
    <location>
        <begin position="257"/>
        <end position="419"/>
    </location>
</feature>
<feature type="transmembrane region" description="Helical" evidence="2">
    <location>
        <begin position="306"/>
        <end position="328"/>
    </location>
</feature>
<keyword evidence="5" id="KW-1185">Reference proteome</keyword>
<organism evidence="4 5">
    <name type="scientific">Alteraurantiacibacter aquimixticola</name>
    <dbReference type="NCBI Taxonomy" id="2489173"/>
    <lineage>
        <taxon>Bacteria</taxon>
        <taxon>Pseudomonadati</taxon>
        <taxon>Pseudomonadota</taxon>
        <taxon>Alphaproteobacteria</taxon>
        <taxon>Sphingomonadales</taxon>
        <taxon>Erythrobacteraceae</taxon>
        <taxon>Alteraurantiacibacter</taxon>
    </lineage>
</organism>
<dbReference type="AlphaFoldDB" id="A0A4T3F207"/>
<sequence>MNHQAEPLPPADAAGSPQPVAGGERLHSLDLVRGIAVLGILLANVVAFGHPDLAYFWPPALPGGGNEGDELVWLAQFVLVDGKFRGAFTMLFGAGMLLFIDGKGGAREGVSLQMRRLGWLALFGVAHFILLFRGDILFSYALAGLVALFFIRLDAMRLLAIGTIWAVAGALAPILNFLTPVLIEAGSSAGVDGASTYYAEYWATLETDSRMQEVVYSGDSYGGVLHFVLGNEMTLLASYAVYIFFETIPKVLLGMGLYRAGVFALGEGVPHWRGLAVIGVVAGLALHLVTGLYVMGEGFPPYLTQMAFFGLSGLFAIPLLLGAMPLLAQWAARPHVGWLAERLSLAGRMAFTNYIGTSLIMVLVFQGWAGGLYGQLHRVELLPVVLLGWALMIAFSRFWLAHFRYGPLEWLWRCLTYWRLFPNRLPRD</sequence>
<keyword evidence="2" id="KW-0472">Membrane</keyword>
<feature type="transmembrane region" description="Helical" evidence="2">
    <location>
        <begin position="381"/>
        <end position="400"/>
    </location>
</feature>
<feature type="transmembrane region" description="Helical" evidence="2">
    <location>
        <begin position="158"/>
        <end position="178"/>
    </location>
</feature>
<keyword evidence="2" id="KW-0812">Transmembrane</keyword>
<gene>
    <name evidence="4" type="ORF">E5222_02005</name>
</gene>
<dbReference type="Proteomes" id="UP000309389">
    <property type="component" value="Unassembled WGS sequence"/>
</dbReference>
<evidence type="ECO:0000313" key="4">
    <source>
        <dbReference type="EMBL" id="TIX51263.1"/>
    </source>
</evidence>
<protein>
    <submittedName>
        <fullName evidence="4">DUF418 domain-containing protein</fullName>
    </submittedName>
</protein>
<keyword evidence="2" id="KW-1133">Transmembrane helix</keyword>
<dbReference type="InterPro" id="IPR007349">
    <property type="entry name" value="DUF418"/>
</dbReference>
<proteinExistence type="predicted"/>
<dbReference type="Pfam" id="PF04235">
    <property type="entry name" value="DUF418"/>
    <property type="match status" value="1"/>
</dbReference>
<name>A0A4T3F207_9SPHN</name>
<evidence type="ECO:0000313" key="5">
    <source>
        <dbReference type="Proteomes" id="UP000309389"/>
    </source>
</evidence>
<dbReference type="PANTHER" id="PTHR30590:SF2">
    <property type="entry name" value="INNER MEMBRANE PROTEIN"/>
    <property type="match status" value="1"/>
</dbReference>
<evidence type="ECO:0000259" key="3">
    <source>
        <dbReference type="Pfam" id="PF04235"/>
    </source>
</evidence>
<dbReference type="PANTHER" id="PTHR30590">
    <property type="entry name" value="INNER MEMBRANE PROTEIN"/>
    <property type="match status" value="1"/>
</dbReference>
<evidence type="ECO:0000256" key="1">
    <source>
        <dbReference type="SAM" id="MobiDB-lite"/>
    </source>
</evidence>
<reference evidence="4 5" key="1">
    <citation type="submission" date="2019-04" db="EMBL/GenBank/DDBJ databases">
        <title>Altererythrobacter aquimixticola sp. nov., isolated from sediment of junction between the ocean and a freshwater spring.</title>
        <authorList>
            <person name="Yoon J.-H."/>
        </authorList>
    </citation>
    <scope>NUCLEOTIDE SEQUENCE [LARGE SCALE GENOMIC DNA]</scope>
    <source>
        <strain evidence="4 5">SSKS-13</strain>
    </source>
</reference>
<accession>A0A4T3F207</accession>
<feature type="transmembrane region" description="Helical" evidence="2">
    <location>
        <begin position="272"/>
        <end position="294"/>
    </location>
</feature>
<dbReference type="EMBL" id="SSHH01000001">
    <property type="protein sequence ID" value="TIX51263.1"/>
    <property type="molecule type" value="Genomic_DNA"/>
</dbReference>
<comment type="caution">
    <text evidence="4">The sequence shown here is derived from an EMBL/GenBank/DDBJ whole genome shotgun (WGS) entry which is preliminary data.</text>
</comment>